<dbReference type="Proteomes" id="UP000507954">
    <property type="component" value="Unassembled WGS sequence"/>
</dbReference>
<protein>
    <submittedName>
        <fullName evidence="2">Uncharacterized protein</fullName>
    </submittedName>
</protein>
<accession>A0A508XCL6</accession>
<sequence>MYRYKVLAALCVMAGNASAGELKALQGESIDLGAYHGVVYYTEGDRGYQVVTTIAENAAGSPVRCEATLDEGESLTISTPGGLNESSEALEISRAGGRLLVTRIDTAPKLVRAGQ</sequence>
<feature type="signal peptide" evidence="1">
    <location>
        <begin position="1"/>
        <end position="19"/>
    </location>
</feature>
<dbReference type="RefSeq" id="WP_180162424.1">
    <property type="nucleotide sequence ID" value="NZ_CABFNB010000170.1"/>
</dbReference>
<dbReference type="AlphaFoldDB" id="A0A508XCL6"/>
<dbReference type="EMBL" id="CABFNB010000170">
    <property type="protein sequence ID" value="VTZ66162.1"/>
    <property type="molecule type" value="Genomic_DNA"/>
</dbReference>
<keyword evidence="1" id="KW-0732">Signal</keyword>
<gene>
    <name evidence="2" type="ORF">EMEDMD4_980032</name>
</gene>
<feature type="chain" id="PRO_5021448922" evidence="1">
    <location>
        <begin position="20"/>
        <end position="115"/>
    </location>
</feature>
<evidence type="ECO:0000313" key="2">
    <source>
        <dbReference type="EMBL" id="VTZ66162.1"/>
    </source>
</evidence>
<evidence type="ECO:0000256" key="1">
    <source>
        <dbReference type="SAM" id="SignalP"/>
    </source>
</evidence>
<proteinExistence type="predicted"/>
<reference evidence="2" key="1">
    <citation type="submission" date="2019-06" db="EMBL/GenBank/DDBJ databases">
        <authorList>
            <person name="Le Quere A."/>
            <person name="Colella S."/>
        </authorList>
    </citation>
    <scope>NUCLEOTIDE SEQUENCE</scope>
    <source>
        <strain evidence="2">EmedicaeMD41</strain>
    </source>
</reference>
<name>A0A508XCL6_9HYPH</name>
<organism evidence="2">
    <name type="scientific">Sinorhizobium medicae</name>
    <dbReference type="NCBI Taxonomy" id="110321"/>
    <lineage>
        <taxon>Bacteria</taxon>
        <taxon>Pseudomonadati</taxon>
        <taxon>Pseudomonadota</taxon>
        <taxon>Alphaproteobacteria</taxon>
        <taxon>Hyphomicrobiales</taxon>
        <taxon>Rhizobiaceae</taxon>
        <taxon>Sinorhizobium/Ensifer group</taxon>
        <taxon>Sinorhizobium</taxon>
    </lineage>
</organism>